<accession>A0A0V1C0D0</accession>
<dbReference type="InParanoid" id="A0A0V1C0D0"/>
<keyword evidence="3" id="KW-1185">Reference proteome</keyword>
<comment type="caution">
    <text evidence="2">The sequence shown here is derived from an EMBL/GenBank/DDBJ whole genome shotgun (WGS) entry which is preliminary data.</text>
</comment>
<organism evidence="2 3">
    <name type="scientific">Trichinella spiralis</name>
    <name type="common">Trichina worm</name>
    <dbReference type="NCBI Taxonomy" id="6334"/>
    <lineage>
        <taxon>Eukaryota</taxon>
        <taxon>Metazoa</taxon>
        <taxon>Ecdysozoa</taxon>
        <taxon>Nematoda</taxon>
        <taxon>Enoplea</taxon>
        <taxon>Dorylaimia</taxon>
        <taxon>Trichinellida</taxon>
        <taxon>Trichinellidae</taxon>
        <taxon>Trichinella</taxon>
    </lineage>
</organism>
<evidence type="ECO:0000256" key="1">
    <source>
        <dbReference type="SAM" id="MobiDB-lite"/>
    </source>
</evidence>
<name>A0A0V1C0D0_TRISP</name>
<feature type="region of interest" description="Disordered" evidence="1">
    <location>
        <begin position="1"/>
        <end position="30"/>
    </location>
</feature>
<reference evidence="2 3" key="1">
    <citation type="submission" date="2015-01" db="EMBL/GenBank/DDBJ databases">
        <title>Evolution of Trichinella species and genotypes.</title>
        <authorList>
            <person name="Korhonen P.K."/>
            <person name="Edoardo P."/>
            <person name="Giuseppe L.R."/>
            <person name="Gasser R.B."/>
        </authorList>
    </citation>
    <scope>NUCLEOTIDE SEQUENCE [LARGE SCALE GENOMIC DNA]</scope>
    <source>
        <strain evidence="2">ISS3</strain>
    </source>
</reference>
<evidence type="ECO:0000313" key="2">
    <source>
        <dbReference type="EMBL" id="KRY42492.1"/>
    </source>
</evidence>
<sequence>MESQLSGQKRGCSDQAKPHSPSDCATNPIP</sequence>
<dbReference type="Proteomes" id="UP000054776">
    <property type="component" value="Unassembled WGS sequence"/>
</dbReference>
<proteinExistence type="predicted"/>
<evidence type="ECO:0000313" key="3">
    <source>
        <dbReference type="Proteomes" id="UP000054776"/>
    </source>
</evidence>
<gene>
    <name evidence="2" type="ORF">T01_5845</name>
</gene>
<protein>
    <submittedName>
        <fullName evidence="2">Uncharacterized protein</fullName>
    </submittedName>
</protein>
<dbReference type="EMBL" id="JYDH01000003">
    <property type="protein sequence ID" value="KRY42492.1"/>
    <property type="molecule type" value="Genomic_DNA"/>
</dbReference>
<dbReference type="AlphaFoldDB" id="A0A0V1C0D0"/>